<reference evidence="1 2" key="1">
    <citation type="journal article" date="2014" name="PLoS Genet.">
        <title>Analysis of the Phlebiopsis gigantea genome, transcriptome and secretome provides insight into its pioneer colonization strategies of wood.</title>
        <authorList>
            <person name="Hori C."/>
            <person name="Ishida T."/>
            <person name="Igarashi K."/>
            <person name="Samejima M."/>
            <person name="Suzuki H."/>
            <person name="Master E."/>
            <person name="Ferreira P."/>
            <person name="Ruiz-Duenas F.J."/>
            <person name="Held B."/>
            <person name="Canessa P."/>
            <person name="Larrondo L.F."/>
            <person name="Schmoll M."/>
            <person name="Druzhinina I.S."/>
            <person name="Kubicek C.P."/>
            <person name="Gaskell J.A."/>
            <person name="Kersten P."/>
            <person name="St John F."/>
            <person name="Glasner J."/>
            <person name="Sabat G."/>
            <person name="Splinter BonDurant S."/>
            <person name="Syed K."/>
            <person name="Yadav J."/>
            <person name="Mgbeahuruike A.C."/>
            <person name="Kovalchuk A."/>
            <person name="Asiegbu F.O."/>
            <person name="Lackner G."/>
            <person name="Hoffmeister D."/>
            <person name="Rencoret J."/>
            <person name="Gutierrez A."/>
            <person name="Sun H."/>
            <person name="Lindquist E."/>
            <person name="Barry K."/>
            <person name="Riley R."/>
            <person name="Grigoriev I.V."/>
            <person name="Henrissat B."/>
            <person name="Kues U."/>
            <person name="Berka R.M."/>
            <person name="Martinez A.T."/>
            <person name="Covert S.F."/>
            <person name="Blanchette R.A."/>
            <person name="Cullen D."/>
        </authorList>
    </citation>
    <scope>NUCLEOTIDE SEQUENCE [LARGE SCALE GENOMIC DNA]</scope>
    <source>
        <strain evidence="1 2">11061_1 CR5-6</strain>
    </source>
</reference>
<dbReference type="OrthoDB" id="3181669at2759"/>
<accession>A0A0C3RWT3</accession>
<dbReference type="EMBL" id="KN840524">
    <property type="protein sequence ID" value="KIP06141.1"/>
    <property type="molecule type" value="Genomic_DNA"/>
</dbReference>
<dbReference type="Proteomes" id="UP000053257">
    <property type="component" value="Unassembled WGS sequence"/>
</dbReference>
<dbReference type="Gene3D" id="1.20.1280.50">
    <property type="match status" value="1"/>
</dbReference>
<dbReference type="HOGENOM" id="CLU_430894_0_0_1"/>
<protein>
    <submittedName>
        <fullName evidence="1">Uncharacterized protein</fullName>
    </submittedName>
</protein>
<evidence type="ECO:0000313" key="2">
    <source>
        <dbReference type="Proteomes" id="UP000053257"/>
    </source>
</evidence>
<sequence>MSSPSIDKLPTEILASIFVLLAEELHTVWCQLRCMPLAAYFSDEKFARITFGRPKSRKVLLLMVCRRWHNVAINCPSFWRYIVVDTYQSTERQLELAQEAPLDVFTTLSPHNETQTEWGLSLVLGEIHRVQDLVVCAHGGRRVDHEPDNLYMEVTAPILRSLSIHHLCNDCNDDDPRRNIVRKIGHEWDAPMLQHYASHGGQEVLSWADPGTHPALRWKDTLTIFVWLPDLNSQNICPSAEALLEVVCQLPHLHTLQVALSPTYPVQPTQPLSERAKINRVRLPGLRRLMLHGNFQSCFDVIDHIDHPHSLRQLVIIAGHPLETPDLRETVPLVDLFAEHLTRDSTDLSEAQAENSKHMRTLYIDPDELKSTSTRILASSKLLNHTVNFPSRSEDALRDIACDGQYPDLDLCLILPQKILRTQFEVLLEGTNFRKVEKLEVHGNPLDEPSDWVIMEDYQPTKLHSEWSSKVFSLLDNVHILRVHAPIDPGLLGTYLFPSMQDSGRHNFPRLRLARLDEIELEDQTIDRDYWLSGTFKELLHIFERRVDAGLSIENVTISGTSSPLTRVQMVALRRLIPTLLVKSIEPRKYEHRYKGGEHLLGNPPRISDFCKILDKLFSVPESLDGVSCTSRIFW</sequence>
<dbReference type="AlphaFoldDB" id="A0A0C3RWT3"/>
<organism evidence="1 2">
    <name type="scientific">Phlebiopsis gigantea (strain 11061_1 CR5-6)</name>
    <name type="common">White-rot fungus</name>
    <name type="synonym">Peniophora gigantea</name>
    <dbReference type="NCBI Taxonomy" id="745531"/>
    <lineage>
        <taxon>Eukaryota</taxon>
        <taxon>Fungi</taxon>
        <taxon>Dikarya</taxon>
        <taxon>Basidiomycota</taxon>
        <taxon>Agaricomycotina</taxon>
        <taxon>Agaricomycetes</taxon>
        <taxon>Polyporales</taxon>
        <taxon>Phanerochaetaceae</taxon>
        <taxon>Phlebiopsis</taxon>
    </lineage>
</organism>
<evidence type="ECO:0000313" key="1">
    <source>
        <dbReference type="EMBL" id="KIP06141.1"/>
    </source>
</evidence>
<name>A0A0C3RWT3_PHLG1</name>
<gene>
    <name evidence="1" type="ORF">PHLGIDRAFT_468891</name>
</gene>
<proteinExistence type="predicted"/>
<keyword evidence="2" id="KW-1185">Reference proteome</keyword>